<dbReference type="RefSeq" id="WP_030893083.1">
    <property type="nucleotide sequence ID" value="NZ_JBIRHZ010000003.1"/>
</dbReference>
<evidence type="ECO:0000313" key="2">
    <source>
        <dbReference type="EMBL" id="KOG91115.1"/>
    </source>
</evidence>
<feature type="compositionally biased region" description="Basic and acidic residues" evidence="1">
    <location>
        <begin position="84"/>
        <end position="107"/>
    </location>
</feature>
<sequence length="128" mass="13300">MAVASQPAGRSLLTVLSMLLALLLAVDGLTTQVAPVSAATSLPTASSTALTERAEEEAERRETRRATGSSVAVPVPPPLAGRGRVTDPGRAGRDTHARTRECGRDIGRAGSPFVRAGELPIALQVFRC</sequence>
<dbReference type="EMBL" id="LGUT01000403">
    <property type="protein sequence ID" value="KOG91115.1"/>
    <property type="molecule type" value="Genomic_DNA"/>
</dbReference>
<proteinExistence type="predicted"/>
<evidence type="ECO:0000256" key="1">
    <source>
        <dbReference type="SAM" id="MobiDB-lite"/>
    </source>
</evidence>
<dbReference type="Proteomes" id="UP000037020">
    <property type="component" value="Unassembled WGS sequence"/>
</dbReference>
<comment type="caution">
    <text evidence="2">The sequence shown here is derived from an EMBL/GenBank/DDBJ whole genome shotgun (WGS) entry which is preliminary data.</text>
</comment>
<reference evidence="2 3" key="1">
    <citation type="submission" date="2015-07" db="EMBL/GenBank/DDBJ databases">
        <authorList>
            <person name="Ju K.-S."/>
            <person name="Doroghazi J.R."/>
            <person name="Metcalf W.W."/>
        </authorList>
    </citation>
    <scope>NUCLEOTIDE SEQUENCE [LARGE SCALE GENOMIC DNA]</scope>
    <source>
        <strain evidence="2 3">NRRL B-3589</strain>
    </source>
</reference>
<feature type="region of interest" description="Disordered" evidence="1">
    <location>
        <begin position="35"/>
        <end position="107"/>
    </location>
</feature>
<organism evidence="2 3">
    <name type="scientific">Streptomyces varsoviensis</name>
    <dbReference type="NCBI Taxonomy" id="67373"/>
    <lineage>
        <taxon>Bacteria</taxon>
        <taxon>Bacillati</taxon>
        <taxon>Actinomycetota</taxon>
        <taxon>Actinomycetes</taxon>
        <taxon>Kitasatosporales</taxon>
        <taxon>Streptomycetaceae</taxon>
        <taxon>Streptomyces</taxon>
    </lineage>
</organism>
<protein>
    <recommendedName>
        <fullName evidence="4">Secreted protein</fullName>
    </recommendedName>
</protein>
<gene>
    <name evidence="2" type="ORF">ADK38_04965</name>
</gene>
<keyword evidence="3" id="KW-1185">Reference proteome</keyword>
<name>A0ABR5JCG5_9ACTN</name>
<evidence type="ECO:0008006" key="4">
    <source>
        <dbReference type="Google" id="ProtNLM"/>
    </source>
</evidence>
<accession>A0ABR5JCG5</accession>
<feature type="compositionally biased region" description="Low complexity" evidence="1">
    <location>
        <begin position="37"/>
        <end position="51"/>
    </location>
</feature>
<evidence type="ECO:0000313" key="3">
    <source>
        <dbReference type="Proteomes" id="UP000037020"/>
    </source>
</evidence>